<feature type="domain" description="Aminoglycoside phosphotransferase" evidence="2">
    <location>
        <begin position="73"/>
        <end position="279"/>
    </location>
</feature>
<evidence type="ECO:0000313" key="4">
    <source>
        <dbReference type="Proteomes" id="UP000559182"/>
    </source>
</evidence>
<dbReference type="RefSeq" id="WP_183322752.1">
    <property type="nucleotide sequence ID" value="NZ_JACHVQ010000005.1"/>
</dbReference>
<comment type="similarity">
    <text evidence="1">Belongs to the pseudomonas-type ThrB family.</text>
</comment>
<dbReference type="EMBL" id="JACHVQ010000005">
    <property type="protein sequence ID" value="MBB2894281.1"/>
    <property type="molecule type" value="Genomic_DNA"/>
</dbReference>
<evidence type="ECO:0000256" key="1">
    <source>
        <dbReference type="ARBA" id="ARBA00038240"/>
    </source>
</evidence>
<dbReference type="Gene3D" id="3.90.1200.10">
    <property type="match status" value="1"/>
</dbReference>
<evidence type="ECO:0000259" key="2">
    <source>
        <dbReference type="Pfam" id="PF01636"/>
    </source>
</evidence>
<dbReference type="GO" id="GO:0004413">
    <property type="term" value="F:homoserine kinase activity"/>
    <property type="evidence" value="ECO:0007669"/>
    <property type="project" value="UniProtKB-EC"/>
</dbReference>
<keyword evidence="3" id="KW-0418">Kinase</keyword>
<dbReference type="PANTHER" id="PTHR21064">
    <property type="entry name" value="AMINOGLYCOSIDE PHOSPHOTRANSFERASE DOMAIN-CONTAINING PROTEIN-RELATED"/>
    <property type="match status" value="1"/>
</dbReference>
<reference evidence="3 4" key="1">
    <citation type="submission" date="2020-08" db="EMBL/GenBank/DDBJ databases">
        <title>Sequencing the genomes of 1000 actinobacteria strains.</title>
        <authorList>
            <person name="Klenk H.-P."/>
        </authorList>
    </citation>
    <scope>NUCLEOTIDE SEQUENCE [LARGE SCALE GENOMIC DNA]</scope>
    <source>
        <strain evidence="3 4">DSM 105369</strain>
    </source>
</reference>
<gene>
    <name evidence="3" type="ORF">FHU39_004323</name>
</gene>
<keyword evidence="3" id="KW-0808">Transferase</keyword>
<dbReference type="InterPro" id="IPR002575">
    <property type="entry name" value="Aminoglycoside_PTrfase"/>
</dbReference>
<sequence>MTRTPHLTMLWEQHDPAVQLRDRFGFPDAAAAGDWVARSVERHWGVRVEACERITMSSRNALAALRTPLGPLIAKWSVASDVFPRLSALATLTSWLERQRLPVSAPVAAVDGRLQVELDGTSIGLQRRIDGDLLDTADPAQLRAAGAVLARLHRALAAYPDAGRVADLVPHPKTPGTSIAGWLADAPGHLPDPACDVLRRLLSSAPGMTLPGQLVHGDIRSANVLCAESGVAAVLDFEEMRWDRPVVELARSAVLLGTRFRDWGPVGTDVHTALLEGYCSERPLDGVETHWWRVLVLWYSLLMIPDGPDPTGWRAAALRLSGAAPAALP</sequence>
<dbReference type="AlphaFoldDB" id="A0A839NHY4"/>
<dbReference type="SUPFAM" id="SSF56112">
    <property type="entry name" value="Protein kinase-like (PK-like)"/>
    <property type="match status" value="1"/>
</dbReference>
<dbReference type="PANTHER" id="PTHR21064:SF6">
    <property type="entry name" value="AMINOGLYCOSIDE PHOSPHOTRANSFERASE DOMAIN-CONTAINING PROTEIN"/>
    <property type="match status" value="1"/>
</dbReference>
<dbReference type="Proteomes" id="UP000559182">
    <property type="component" value="Unassembled WGS sequence"/>
</dbReference>
<dbReference type="InterPro" id="IPR011009">
    <property type="entry name" value="Kinase-like_dom_sf"/>
</dbReference>
<dbReference type="InterPro" id="IPR050249">
    <property type="entry name" value="Pseudomonas-type_ThrB"/>
</dbReference>
<keyword evidence="4" id="KW-1185">Reference proteome</keyword>
<name>A0A839NHY4_9MICO</name>
<protein>
    <submittedName>
        <fullName evidence="3">Homoserine kinase type II</fullName>
        <ecNumber evidence="3">2.7.1.39</ecNumber>
    </submittedName>
</protein>
<organism evidence="3 4">
    <name type="scientific">Flexivirga oryzae</name>
    <dbReference type="NCBI Taxonomy" id="1794944"/>
    <lineage>
        <taxon>Bacteria</taxon>
        <taxon>Bacillati</taxon>
        <taxon>Actinomycetota</taxon>
        <taxon>Actinomycetes</taxon>
        <taxon>Micrococcales</taxon>
        <taxon>Dermacoccaceae</taxon>
        <taxon>Flexivirga</taxon>
    </lineage>
</organism>
<accession>A0A839NHY4</accession>
<evidence type="ECO:0000313" key="3">
    <source>
        <dbReference type="EMBL" id="MBB2894281.1"/>
    </source>
</evidence>
<dbReference type="Pfam" id="PF01636">
    <property type="entry name" value="APH"/>
    <property type="match status" value="1"/>
</dbReference>
<proteinExistence type="inferred from homology"/>
<dbReference type="EC" id="2.7.1.39" evidence="3"/>
<comment type="caution">
    <text evidence="3">The sequence shown here is derived from an EMBL/GenBank/DDBJ whole genome shotgun (WGS) entry which is preliminary data.</text>
</comment>